<feature type="region of interest" description="Disordered" evidence="1">
    <location>
        <begin position="38"/>
        <end position="86"/>
    </location>
</feature>
<evidence type="ECO:0000313" key="2">
    <source>
        <dbReference type="EMBL" id="GMH32129.1"/>
    </source>
</evidence>
<proteinExistence type="predicted"/>
<organism evidence="2 3">
    <name type="scientific">Nepenthes gracilis</name>
    <name type="common">Slender pitcher plant</name>
    <dbReference type="NCBI Taxonomy" id="150966"/>
    <lineage>
        <taxon>Eukaryota</taxon>
        <taxon>Viridiplantae</taxon>
        <taxon>Streptophyta</taxon>
        <taxon>Embryophyta</taxon>
        <taxon>Tracheophyta</taxon>
        <taxon>Spermatophyta</taxon>
        <taxon>Magnoliopsida</taxon>
        <taxon>eudicotyledons</taxon>
        <taxon>Gunneridae</taxon>
        <taxon>Pentapetalae</taxon>
        <taxon>Caryophyllales</taxon>
        <taxon>Nepenthaceae</taxon>
        <taxon>Nepenthes</taxon>
    </lineage>
</organism>
<feature type="compositionally biased region" description="Basic and acidic residues" evidence="1">
    <location>
        <begin position="66"/>
        <end position="75"/>
    </location>
</feature>
<protein>
    <submittedName>
        <fullName evidence="2">Uncharacterized protein</fullName>
    </submittedName>
</protein>
<keyword evidence="3" id="KW-1185">Reference proteome</keyword>
<dbReference type="Proteomes" id="UP001279734">
    <property type="component" value="Unassembled WGS sequence"/>
</dbReference>
<dbReference type="EMBL" id="BSYO01000098">
    <property type="protein sequence ID" value="GMH32129.1"/>
    <property type="molecule type" value="Genomic_DNA"/>
</dbReference>
<accession>A0AAD3Y919</accession>
<sequence>MNVVASLAVFAHSTLGRLGLETLGRLWATLSRCWSDTRGAGRHWTSSGRHSPVFGSDTQRSLARQGEPRWGERRGSTRQGRRLGVA</sequence>
<evidence type="ECO:0000256" key="1">
    <source>
        <dbReference type="SAM" id="MobiDB-lite"/>
    </source>
</evidence>
<evidence type="ECO:0000313" key="3">
    <source>
        <dbReference type="Proteomes" id="UP001279734"/>
    </source>
</evidence>
<name>A0AAD3Y919_NEPGR</name>
<comment type="caution">
    <text evidence="2">The sequence shown here is derived from an EMBL/GenBank/DDBJ whole genome shotgun (WGS) entry which is preliminary data.</text>
</comment>
<gene>
    <name evidence="2" type="ORF">Nepgr_033973</name>
</gene>
<reference evidence="2" key="1">
    <citation type="submission" date="2023-05" db="EMBL/GenBank/DDBJ databases">
        <title>Nepenthes gracilis genome sequencing.</title>
        <authorList>
            <person name="Fukushima K."/>
        </authorList>
    </citation>
    <scope>NUCLEOTIDE SEQUENCE</scope>
    <source>
        <strain evidence="2">SING2019-196</strain>
    </source>
</reference>
<dbReference type="AlphaFoldDB" id="A0AAD3Y919"/>